<reference evidence="4 5" key="1">
    <citation type="journal article" date="2012" name="J. Bacteriol.">
        <title>Genome sequence of the model hyperthermophilic archaeon Thermococcus litoralis NS-C.</title>
        <authorList>
            <person name="Gardner A.F."/>
            <person name="Kumar S."/>
            <person name="Perler F.B."/>
        </authorList>
    </citation>
    <scope>NUCLEOTIDE SEQUENCE [LARGE SCALE GENOMIC DNA]</scope>
    <source>
        <strain evidence="5">ATCC 51850 / DSM 5473 / JCM 8560 / NS-C</strain>
    </source>
</reference>
<dbReference type="STRING" id="523849.OCC_13610"/>
<gene>
    <name evidence="4" type="ORF">OCC_13610</name>
</gene>
<evidence type="ECO:0000256" key="1">
    <source>
        <dbReference type="ARBA" id="ARBA00023172"/>
    </source>
</evidence>
<dbReference type="GeneID" id="16548893"/>
<dbReference type="PROSITE" id="PS51900">
    <property type="entry name" value="CB"/>
    <property type="match status" value="1"/>
</dbReference>
<dbReference type="InterPro" id="IPR031857">
    <property type="entry name" value="Integrase_SSV1_C"/>
</dbReference>
<dbReference type="OrthoDB" id="40845at2157"/>
<dbReference type="Pfam" id="PF16795">
    <property type="entry name" value="Phage_integr_3"/>
    <property type="match status" value="1"/>
</dbReference>
<dbReference type="SUPFAM" id="SSF56349">
    <property type="entry name" value="DNA breaking-rejoining enzymes"/>
    <property type="match status" value="1"/>
</dbReference>
<keyword evidence="1" id="KW-0233">DNA recombination</keyword>
<dbReference type="Proteomes" id="UP000015502">
    <property type="component" value="Chromosome"/>
</dbReference>
<feature type="domain" description="Core-binding (CB)" evidence="3">
    <location>
        <begin position="15"/>
        <end position="84"/>
    </location>
</feature>
<organism evidence="4 5">
    <name type="scientific">Thermococcus litoralis (strain ATCC 51850 / DSM 5473 / JCM 8560 / NS-C)</name>
    <dbReference type="NCBI Taxonomy" id="523849"/>
    <lineage>
        <taxon>Archaea</taxon>
        <taxon>Methanobacteriati</taxon>
        <taxon>Methanobacteriota</taxon>
        <taxon>Thermococci</taxon>
        <taxon>Thermococcales</taxon>
        <taxon>Thermococcaceae</taxon>
        <taxon>Thermococcus</taxon>
    </lineage>
</organism>
<dbReference type="InterPro" id="IPR044068">
    <property type="entry name" value="CB"/>
</dbReference>
<dbReference type="GO" id="GO:0003677">
    <property type="term" value="F:DNA binding"/>
    <property type="evidence" value="ECO:0007669"/>
    <property type="project" value="UniProtKB-UniRule"/>
</dbReference>
<keyword evidence="5" id="KW-1185">Reference proteome</keyword>
<evidence type="ECO:0000259" key="3">
    <source>
        <dbReference type="PROSITE" id="PS51900"/>
    </source>
</evidence>
<dbReference type="InterPro" id="IPR013762">
    <property type="entry name" value="Integrase-like_cat_sf"/>
</dbReference>
<dbReference type="InterPro" id="IPR011010">
    <property type="entry name" value="DNA_brk_join_enz"/>
</dbReference>
<dbReference type="Gene3D" id="1.10.443.10">
    <property type="entry name" value="Intergrase catalytic core"/>
    <property type="match status" value="1"/>
</dbReference>
<dbReference type="KEGG" id="tlt:OCC_13610"/>
<dbReference type="GO" id="GO:0006310">
    <property type="term" value="P:DNA recombination"/>
    <property type="evidence" value="ECO:0007669"/>
    <property type="project" value="UniProtKB-KW"/>
</dbReference>
<evidence type="ECO:0000313" key="5">
    <source>
        <dbReference type="Proteomes" id="UP000015502"/>
    </source>
</evidence>
<sequence>MNPGHRLGRALNLNELWNLHQKPFSEWLSGQVSNSTAKDYLSVLNRFFGRYKISSFEDLRKALNAENYKSNLAKALRNFVRYLYLHDVISFELYEKFKAIIKIKKAGASRTFITDEELREAYGYFKKHGRREELILFKLLVFSGLRLTHVIKVLNEFDGKKLTVLGNIAKYELFTHEGTKLAYYAYMPKELAEELFKSDYSYDMAKKYLRYGRVTAKSIRKWFATFLIKRNVPPSVINYIQGRVPQKVLDAYYAELENLADEAYSKVVEDLKKVLEGGP</sequence>
<dbReference type="AlphaFoldDB" id="S5ZTM1"/>
<accession>S5ZTM1</accession>
<evidence type="ECO:0000256" key="2">
    <source>
        <dbReference type="PROSITE-ProRule" id="PRU01248"/>
    </source>
</evidence>
<dbReference type="GO" id="GO:0015074">
    <property type="term" value="P:DNA integration"/>
    <property type="evidence" value="ECO:0007669"/>
    <property type="project" value="InterPro"/>
</dbReference>
<protein>
    <recommendedName>
        <fullName evidence="3">Core-binding (CB) domain-containing protein</fullName>
    </recommendedName>
</protein>
<evidence type="ECO:0000313" key="4">
    <source>
        <dbReference type="EMBL" id="AGT34214.1"/>
    </source>
</evidence>
<dbReference type="PaxDb" id="523849-OCC_13610"/>
<name>S5ZTM1_THELN</name>
<dbReference type="RefSeq" id="WP_020953619.1">
    <property type="nucleotide sequence ID" value="NC_022084.1"/>
</dbReference>
<keyword evidence="2" id="KW-0238">DNA-binding</keyword>
<dbReference type="EMBL" id="CP006670">
    <property type="protein sequence ID" value="AGT34214.1"/>
    <property type="molecule type" value="Genomic_DNA"/>
</dbReference>
<proteinExistence type="predicted"/>
<dbReference type="HOGENOM" id="CLU_062372_0_0_2"/>